<accession>A0A1H6QUK4</accession>
<feature type="transmembrane region" description="Helical" evidence="1">
    <location>
        <begin position="87"/>
        <end position="110"/>
    </location>
</feature>
<sequence>MKTRCVFSTPDLTTARALMSAARQAGIPDDDISLIAREDIELQQIRDHLMTGRTDFYPAAARGAVCGGGTGVLLGLVAIAVPPLGVTLAGAAAIALAGAAVGCWTGALVGTDVPDVVHRKFKREIDEGRILVVIDASRDSLSAACPALLATGARHLPLHAHPEVPQLAGAT</sequence>
<evidence type="ECO:0000256" key="1">
    <source>
        <dbReference type="SAM" id="Phobius"/>
    </source>
</evidence>
<gene>
    <name evidence="2" type="ORF">SAMN04487997_0585</name>
</gene>
<protein>
    <recommendedName>
        <fullName evidence="4">DUF1269 domain-containing protein</fullName>
    </recommendedName>
</protein>
<feature type="transmembrane region" description="Helical" evidence="1">
    <location>
        <begin position="59"/>
        <end position="81"/>
    </location>
</feature>
<dbReference type="InterPro" id="IPR052948">
    <property type="entry name" value="Low_temp-induced_all0457"/>
</dbReference>
<dbReference type="PANTHER" id="PTHR36109:SF2">
    <property type="entry name" value="MEMBRANE PROTEIN"/>
    <property type="match status" value="1"/>
</dbReference>
<organism evidence="2 3">
    <name type="scientific">Frateuria terrea</name>
    <dbReference type="NCBI Taxonomy" id="529704"/>
    <lineage>
        <taxon>Bacteria</taxon>
        <taxon>Pseudomonadati</taxon>
        <taxon>Pseudomonadota</taxon>
        <taxon>Gammaproteobacteria</taxon>
        <taxon>Lysobacterales</taxon>
        <taxon>Rhodanobacteraceae</taxon>
        <taxon>Frateuria</taxon>
    </lineage>
</organism>
<keyword evidence="1" id="KW-1133">Transmembrane helix</keyword>
<dbReference type="STRING" id="529704.SAMN02927913_0501"/>
<dbReference type="PANTHER" id="PTHR36109">
    <property type="entry name" value="MEMBRANE PROTEIN-RELATED"/>
    <property type="match status" value="1"/>
</dbReference>
<evidence type="ECO:0000313" key="3">
    <source>
        <dbReference type="Proteomes" id="UP000199420"/>
    </source>
</evidence>
<keyword evidence="3" id="KW-1185">Reference proteome</keyword>
<dbReference type="Proteomes" id="UP000199420">
    <property type="component" value="Unassembled WGS sequence"/>
</dbReference>
<dbReference type="AlphaFoldDB" id="A0A1H6QUK4"/>
<dbReference type="OrthoDB" id="6023910at2"/>
<keyword evidence="1" id="KW-0812">Transmembrane</keyword>
<dbReference type="RefSeq" id="WP_091333218.1">
    <property type="nucleotide sequence ID" value="NZ_FNYC01000001.1"/>
</dbReference>
<evidence type="ECO:0000313" key="2">
    <source>
        <dbReference type="EMBL" id="SEI42652.1"/>
    </source>
</evidence>
<reference evidence="2 3" key="1">
    <citation type="submission" date="2016-10" db="EMBL/GenBank/DDBJ databases">
        <authorList>
            <person name="de Groot N.N."/>
        </authorList>
    </citation>
    <scope>NUCLEOTIDE SEQUENCE [LARGE SCALE GENOMIC DNA]</scope>
    <source>
        <strain evidence="2 3">DSM 26515</strain>
    </source>
</reference>
<name>A0A1H6QUK4_9GAMM</name>
<evidence type="ECO:0008006" key="4">
    <source>
        <dbReference type="Google" id="ProtNLM"/>
    </source>
</evidence>
<dbReference type="EMBL" id="FNYC01000001">
    <property type="protein sequence ID" value="SEI42652.1"/>
    <property type="molecule type" value="Genomic_DNA"/>
</dbReference>
<keyword evidence="1" id="KW-0472">Membrane</keyword>
<proteinExistence type="predicted"/>